<accession>A0A177LWT4</accession>
<gene>
    <name evidence="2" type="ORF">A1332_21490</name>
</gene>
<reference evidence="2 3" key="1">
    <citation type="submission" date="2016-03" db="EMBL/GenBank/DDBJ databases">
        <authorList>
            <person name="Ploux O."/>
        </authorList>
    </citation>
    <scope>NUCLEOTIDE SEQUENCE [LARGE SCALE GENOMIC DNA]</scope>
    <source>
        <strain evidence="2 3">R-45363</strain>
    </source>
</reference>
<evidence type="ECO:0000313" key="2">
    <source>
        <dbReference type="EMBL" id="OAH97494.1"/>
    </source>
</evidence>
<comment type="caution">
    <text evidence="2">The sequence shown here is derived from an EMBL/GenBank/DDBJ whole genome shotgun (WGS) entry which is preliminary data.</text>
</comment>
<dbReference type="AlphaFoldDB" id="A0A177LWT4"/>
<feature type="transmembrane region" description="Helical" evidence="1">
    <location>
        <begin position="12"/>
        <end position="30"/>
    </location>
</feature>
<dbReference type="Proteomes" id="UP000078090">
    <property type="component" value="Unassembled WGS sequence"/>
</dbReference>
<organism evidence="2 3">
    <name type="scientific">Methylomonas methanica</name>
    <dbReference type="NCBI Taxonomy" id="421"/>
    <lineage>
        <taxon>Bacteria</taxon>
        <taxon>Pseudomonadati</taxon>
        <taxon>Pseudomonadota</taxon>
        <taxon>Gammaproteobacteria</taxon>
        <taxon>Methylococcales</taxon>
        <taxon>Methylococcaceae</taxon>
        <taxon>Methylomonas</taxon>
    </lineage>
</organism>
<sequence length="71" mass="8208">MPRPEKSIYFNYLLIFFIILGVKNQVFLMWNGAKDGYFWCLVHKTRLLVSCSKVPGAGHISLFWDAPKGDE</sequence>
<evidence type="ECO:0000313" key="3">
    <source>
        <dbReference type="Proteomes" id="UP000078090"/>
    </source>
</evidence>
<keyword evidence="1" id="KW-1133">Transmembrane helix</keyword>
<evidence type="ECO:0000256" key="1">
    <source>
        <dbReference type="SAM" id="Phobius"/>
    </source>
</evidence>
<dbReference type="EMBL" id="LUUG01000119">
    <property type="protein sequence ID" value="OAH97494.1"/>
    <property type="molecule type" value="Genomic_DNA"/>
</dbReference>
<protein>
    <submittedName>
        <fullName evidence="2">Uncharacterized protein</fullName>
    </submittedName>
</protein>
<keyword evidence="1" id="KW-0812">Transmembrane</keyword>
<name>A0A177LWT4_METMH</name>
<proteinExistence type="predicted"/>
<keyword evidence="1" id="KW-0472">Membrane</keyword>